<keyword evidence="7" id="KW-1185">Reference proteome</keyword>
<sequence length="441" mass="50441">MEFKKGQILKDVEATQLSYEGMGVVKIDNYSIFVENLLPGEKADIFIQKANNKFGFARSIKRVVLSPIRQEVINEALMDSGSTSLAMLPYEKQLEFKENFVTYLFGRNIHFEDVKKIIPNQKPWGYRNKLTVFVKVVNNVIKLGLYRKNTHDLVEQSSYDLAYSEINKVILWLQKNINKYYKIVRQGDLLESITFRFSQLENKMLVIFNVKNKMLFTESFIREFISQNSNIKNIIVTWNDKKKMNYQTLLCDDASLKDLVGNVQINYGWNSFFQVNTQQANILYTTLIDNLSLTNEDVVVDAYSGAGSIALRIADKVKKVYGLEIINQAVLNAIQNAKLNGVDNAEFITGDVNSTIFKVKEKVTTVIVDPPRAGLSSSFLATIVKMQPEKIGYISCNVHTMCRDVDLLQNNGYKLVFLQPCDMFSQTHHIELVGVLIRNKK</sequence>
<dbReference type="FunFam" id="3.40.50.150:FF:000009">
    <property type="entry name" value="23S rRNA (Uracil(1939)-C(5))-methyltransferase RlmD"/>
    <property type="match status" value="1"/>
</dbReference>
<feature type="binding site" evidence="4">
    <location>
        <position position="369"/>
    </location>
    <ligand>
        <name>S-adenosyl-L-methionine</name>
        <dbReference type="ChEBI" id="CHEBI:59789"/>
    </ligand>
</feature>
<evidence type="ECO:0000256" key="2">
    <source>
        <dbReference type="ARBA" id="ARBA00022679"/>
    </source>
</evidence>
<dbReference type="SUPFAM" id="SSF53335">
    <property type="entry name" value="S-adenosyl-L-methionine-dependent methyltransferases"/>
    <property type="match status" value="1"/>
</dbReference>
<proteinExistence type="inferred from homology"/>
<dbReference type="PANTHER" id="PTHR11061">
    <property type="entry name" value="RNA M5U METHYLTRANSFERASE"/>
    <property type="match status" value="1"/>
</dbReference>
<comment type="similarity">
    <text evidence="4">Belongs to the class I-like SAM-binding methyltransferase superfamily. RNA M5U methyltransferase family.</text>
</comment>
<dbReference type="PROSITE" id="PS51687">
    <property type="entry name" value="SAM_MT_RNA_M5U"/>
    <property type="match status" value="1"/>
</dbReference>
<dbReference type="InterPro" id="IPR010280">
    <property type="entry name" value="U5_MeTrfase_fam"/>
</dbReference>
<evidence type="ECO:0000313" key="7">
    <source>
        <dbReference type="Proteomes" id="UP000027088"/>
    </source>
</evidence>
<feature type="binding site" evidence="4">
    <location>
        <position position="274"/>
    </location>
    <ligand>
        <name>S-adenosyl-L-methionine</name>
        <dbReference type="ChEBI" id="CHEBI:59789"/>
    </ligand>
</feature>
<dbReference type="GO" id="GO:0070475">
    <property type="term" value="P:rRNA base methylation"/>
    <property type="evidence" value="ECO:0007669"/>
    <property type="project" value="TreeGrafter"/>
</dbReference>
<dbReference type="AlphaFoldDB" id="A0A059XQG8"/>
<evidence type="ECO:0000256" key="3">
    <source>
        <dbReference type="ARBA" id="ARBA00022691"/>
    </source>
</evidence>
<feature type="binding site" evidence="4">
    <location>
        <position position="324"/>
    </location>
    <ligand>
        <name>S-adenosyl-L-methionine</name>
        <dbReference type="ChEBI" id="CHEBI:59789"/>
    </ligand>
</feature>
<dbReference type="EMBL" id="CP007521">
    <property type="protein sequence ID" value="AIA29245.1"/>
    <property type="molecule type" value="Genomic_DNA"/>
</dbReference>
<dbReference type="Pfam" id="PF05958">
    <property type="entry name" value="tRNA_U5-meth_tr"/>
    <property type="match status" value="1"/>
</dbReference>
<feature type="binding site" evidence="4">
    <location>
        <position position="303"/>
    </location>
    <ligand>
        <name>S-adenosyl-L-methionine</name>
        <dbReference type="ChEBI" id="CHEBI:59789"/>
    </ligand>
</feature>
<keyword evidence="2 4" id="KW-0808">Transferase</keyword>
<dbReference type="GO" id="GO:0070041">
    <property type="term" value="F:rRNA (uridine-C5-)-methyltransferase activity"/>
    <property type="evidence" value="ECO:0007669"/>
    <property type="project" value="TreeGrafter"/>
</dbReference>
<evidence type="ECO:0000256" key="4">
    <source>
        <dbReference type="PROSITE-ProRule" id="PRU01024"/>
    </source>
</evidence>
<feature type="active site" description="Nucleophile" evidence="4">
    <location>
        <position position="396"/>
    </location>
</feature>
<dbReference type="InterPro" id="IPR029063">
    <property type="entry name" value="SAM-dependent_MTases_sf"/>
</dbReference>
<dbReference type="CDD" id="cd02440">
    <property type="entry name" value="AdoMet_MTases"/>
    <property type="match status" value="1"/>
</dbReference>
<dbReference type="PROSITE" id="PS50926">
    <property type="entry name" value="TRAM"/>
    <property type="match status" value="1"/>
</dbReference>
<dbReference type="InterPro" id="IPR012340">
    <property type="entry name" value="NA-bd_OB-fold"/>
</dbReference>
<dbReference type="eggNOG" id="COG2265">
    <property type="taxonomic scope" value="Bacteria"/>
</dbReference>
<dbReference type="Proteomes" id="UP000027088">
    <property type="component" value="Chromosome"/>
</dbReference>
<dbReference type="PANTHER" id="PTHR11061:SF30">
    <property type="entry name" value="TRNA (URACIL(54)-C(5))-METHYLTRANSFERASE"/>
    <property type="match status" value="1"/>
</dbReference>
<feature type="domain" description="TRAM" evidence="5">
    <location>
        <begin position="2"/>
        <end position="61"/>
    </location>
</feature>
<keyword evidence="3 4" id="KW-0949">S-adenosyl-L-methionine</keyword>
<dbReference type="RefSeq" id="WP_038561029.1">
    <property type="nucleotide sequence ID" value="NZ_CP007521.1"/>
</dbReference>
<dbReference type="InterPro" id="IPR002792">
    <property type="entry name" value="TRAM_dom"/>
</dbReference>
<gene>
    <name evidence="6" type="primary">rumA</name>
    <name evidence="6" type="ORF">MCFN_00330</name>
</gene>
<evidence type="ECO:0000259" key="5">
    <source>
        <dbReference type="PROSITE" id="PS50926"/>
    </source>
</evidence>
<protein>
    <submittedName>
        <fullName evidence="6">23S rRNA (Uracil-5-)-methyltransferase RumA</fullName>
    </submittedName>
</protein>
<dbReference type="Gene3D" id="3.40.50.150">
    <property type="entry name" value="Vaccinia Virus protein VP39"/>
    <property type="match status" value="1"/>
</dbReference>
<dbReference type="Gene3D" id="2.40.50.140">
    <property type="entry name" value="Nucleic acid-binding proteins"/>
    <property type="match status" value="1"/>
</dbReference>
<dbReference type="Pfam" id="PF01938">
    <property type="entry name" value="TRAM"/>
    <property type="match status" value="1"/>
</dbReference>
<dbReference type="KEGG" id="mcr:MCFN_00330"/>
<keyword evidence="1 4" id="KW-0489">Methyltransferase</keyword>
<accession>A0A059XQG8</accession>
<dbReference type="NCBIfam" id="TIGR00479">
    <property type="entry name" value="rumA"/>
    <property type="match status" value="1"/>
</dbReference>
<dbReference type="Gene3D" id="2.40.50.1070">
    <property type="match status" value="1"/>
</dbReference>
<organism evidence="6 7">
    <name type="scientific">Mycoplasmopsis californica</name>
    <dbReference type="NCBI Taxonomy" id="2113"/>
    <lineage>
        <taxon>Bacteria</taxon>
        <taxon>Bacillati</taxon>
        <taxon>Mycoplasmatota</taxon>
        <taxon>Mycoplasmoidales</taxon>
        <taxon>Metamycoplasmataceae</taxon>
        <taxon>Mycoplasmopsis</taxon>
    </lineage>
</organism>
<evidence type="ECO:0000313" key="6">
    <source>
        <dbReference type="EMBL" id="AIA29245.1"/>
    </source>
</evidence>
<name>A0A059XQG8_9BACT</name>
<reference evidence="6 7" key="1">
    <citation type="journal article" date="2014" name="Genome Announc.">
        <title>Complete Genome Sequence of the Bovine Mastitis Pathogen Mycoplasma californicum Strain ST-6T (ATCC 33461T).</title>
        <authorList>
            <person name="Calcutt M.J."/>
            <person name="Foecking M.F."/>
            <person name="Fox L.K."/>
        </authorList>
    </citation>
    <scope>NUCLEOTIDE SEQUENCE [LARGE SCALE GENOMIC DNA]</scope>
    <source>
        <strain evidence="6 7">ST-6</strain>
    </source>
</reference>
<evidence type="ECO:0000256" key="1">
    <source>
        <dbReference type="ARBA" id="ARBA00022603"/>
    </source>
</evidence>
<dbReference type="SUPFAM" id="SSF50249">
    <property type="entry name" value="Nucleic acid-binding proteins"/>
    <property type="match status" value="1"/>
</dbReference>